<dbReference type="AlphaFoldDB" id="A0A4Z2G9I7"/>
<feature type="compositionally biased region" description="Low complexity" evidence="1">
    <location>
        <begin position="60"/>
        <end position="79"/>
    </location>
</feature>
<evidence type="ECO:0000313" key="2">
    <source>
        <dbReference type="EMBL" id="TNN49182.1"/>
    </source>
</evidence>
<feature type="region of interest" description="Disordered" evidence="1">
    <location>
        <begin position="41"/>
        <end position="91"/>
    </location>
</feature>
<feature type="compositionally biased region" description="Polar residues" evidence="1">
    <location>
        <begin position="80"/>
        <end position="91"/>
    </location>
</feature>
<name>A0A4Z2G9I7_9TELE</name>
<keyword evidence="3" id="KW-1185">Reference proteome</keyword>
<sequence length="91" mass="9565">MGRTDGGRRGAGERALCAQRAEGVSRMLAAWRRLGWQAEQRAASRARSGWKPTDAPLERSGSSSSTVLSSGLGSSFGSTYRTSNGESGKST</sequence>
<dbReference type="Proteomes" id="UP000314294">
    <property type="component" value="Unassembled WGS sequence"/>
</dbReference>
<dbReference type="EMBL" id="SRLO01000665">
    <property type="protein sequence ID" value="TNN49182.1"/>
    <property type="molecule type" value="Genomic_DNA"/>
</dbReference>
<organism evidence="2 3">
    <name type="scientific">Liparis tanakae</name>
    <name type="common">Tanaka's snailfish</name>
    <dbReference type="NCBI Taxonomy" id="230148"/>
    <lineage>
        <taxon>Eukaryota</taxon>
        <taxon>Metazoa</taxon>
        <taxon>Chordata</taxon>
        <taxon>Craniata</taxon>
        <taxon>Vertebrata</taxon>
        <taxon>Euteleostomi</taxon>
        <taxon>Actinopterygii</taxon>
        <taxon>Neopterygii</taxon>
        <taxon>Teleostei</taxon>
        <taxon>Neoteleostei</taxon>
        <taxon>Acanthomorphata</taxon>
        <taxon>Eupercaria</taxon>
        <taxon>Perciformes</taxon>
        <taxon>Cottioidei</taxon>
        <taxon>Cottales</taxon>
        <taxon>Liparidae</taxon>
        <taxon>Liparis</taxon>
    </lineage>
</organism>
<comment type="caution">
    <text evidence="2">The sequence shown here is derived from an EMBL/GenBank/DDBJ whole genome shotgun (WGS) entry which is preliminary data.</text>
</comment>
<proteinExistence type="predicted"/>
<evidence type="ECO:0000313" key="3">
    <source>
        <dbReference type="Proteomes" id="UP000314294"/>
    </source>
</evidence>
<gene>
    <name evidence="2" type="ORF">EYF80_040601</name>
</gene>
<reference evidence="2 3" key="1">
    <citation type="submission" date="2019-03" db="EMBL/GenBank/DDBJ databases">
        <title>First draft genome of Liparis tanakae, snailfish: a comprehensive survey of snailfish specific genes.</title>
        <authorList>
            <person name="Kim W."/>
            <person name="Song I."/>
            <person name="Jeong J.-H."/>
            <person name="Kim D."/>
            <person name="Kim S."/>
            <person name="Ryu S."/>
            <person name="Song J.Y."/>
            <person name="Lee S.K."/>
        </authorList>
    </citation>
    <scope>NUCLEOTIDE SEQUENCE [LARGE SCALE GENOMIC DNA]</scope>
    <source>
        <tissue evidence="2">Muscle</tissue>
    </source>
</reference>
<accession>A0A4Z2G9I7</accession>
<evidence type="ECO:0000256" key="1">
    <source>
        <dbReference type="SAM" id="MobiDB-lite"/>
    </source>
</evidence>
<protein>
    <submittedName>
        <fullName evidence="2">Uncharacterized protein</fullName>
    </submittedName>
</protein>